<evidence type="ECO:0000313" key="3">
    <source>
        <dbReference type="EMBL" id="SDA92199.1"/>
    </source>
</evidence>
<evidence type="ECO:0000313" key="4">
    <source>
        <dbReference type="Proteomes" id="UP000198756"/>
    </source>
</evidence>
<dbReference type="EMBL" id="FMXE01000031">
    <property type="protein sequence ID" value="SDA92199.1"/>
    <property type="molecule type" value="Genomic_DNA"/>
</dbReference>
<keyword evidence="4" id="KW-1185">Reference proteome</keyword>
<reference evidence="4" key="1">
    <citation type="submission" date="2016-10" db="EMBL/GenBank/DDBJ databases">
        <authorList>
            <person name="Varghese N."/>
            <person name="Submissions S."/>
        </authorList>
    </citation>
    <scope>NUCLEOTIDE SEQUENCE [LARGE SCALE GENOMIC DNA]</scope>
    <source>
        <strain evidence="4">DSM 22703</strain>
    </source>
</reference>
<organism evidence="3 4">
    <name type="scientific">Algoriphagus alkaliphilus</name>
    <dbReference type="NCBI Taxonomy" id="279824"/>
    <lineage>
        <taxon>Bacteria</taxon>
        <taxon>Pseudomonadati</taxon>
        <taxon>Bacteroidota</taxon>
        <taxon>Cytophagia</taxon>
        <taxon>Cytophagales</taxon>
        <taxon>Cyclobacteriaceae</taxon>
        <taxon>Algoriphagus</taxon>
    </lineage>
</organism>
<name>A0A1G5ZB39_9BACT</name>
<dbReference type="Proteomes" id="UP000198756">
    <property type="component" value="Unassembled WGS sequence"/>
</dbReference>
<evidence type="ECO:0000259" key="2">
    <source>
        <dbReference type="Pfam" id="PF04366"/>
    </source>
</evidence>
<dbReference type="STRING" id="279824.SAMN03080617_03528"/>
<dbReference type="InterPro" id="IPR007461">
    <property type="entry name" value="Ysc84_actin-binding"/>
</dbReference>
<dbReference type="RefSeq" id="WP_092732882.1">
    <property type="nucleotide sequence ID" value="NZ_FMXE01000031.1"/>
</dbReference>
<sequence length="175" mass="18843">MKKILIAILLGFAVNYSFAQTDEKDEKIIADSEAAKVAFLKDDPDMNSFFEDSYGYIILPNVGKGGFGIGGAAGNGVAFEQGTHIGFARMTQLTIGFQAGGQAYSEVVFFQNKEAFDRFKEGKIEMAAQVSAVAAASGASLNAEYIEGVAVFTRTKKGLMYEASVGGQQFKFREK</sequence>
<feature type="signal peptide" evidence="1">
    <location>
        <begin position="1"/>
        <end position="19"/>
    </location>
</feature>
<keyword evidence="1" id="KW-0732">Signal</keyword>
<gene>
    <name evidence="3" type="ORF">SAMN03080617_03528</name>
</gene>
<feature type="chain" id="PRO_5011585475" evidence="1">
    <location>
        <begin position="20"/>
        <end position="175"/>
    </location>
</feature>
<protein>
    <submittedName>
        <fullName evidence="3">Lipid-binding SYLF domain-containing protein</fullName>
    </submittedName>
</protein>
<accession>A0A1G5ZB39</accession>
<dbReference type="AlphaFoldDB" id="A0A1G5ZB39"/>
<feature type="domain" description="Ysc84 actin-binding" evidence="2">
    <location>
        <begin position="92"/>
        <end position="174"/>
    </location>
</feature>
<evidence type="ECO:0000256" key="1">
    <source>
        <dbReference type="SAM" id="SignalP"/>
    </source>
</evidence>
<proteinExistence type="predicted"/>
<dbReference type="Pfam" id="PF04366">
    <property type="entry name" value="Ysc84"/>
    <property type="match status" value="1"/>
</dbReference>
<dbReference type="OrthoDB" id="5405772at2"/>